<proteinExistence type="predicted"/>
<evidence type="ECO:0000313" key="2">
    <source>
        <dbReference type="Proteomes" id="UP000800303"/>
    </source>
</evidence>
<comment type="caution">
    <text evidence="1">The sequence shown here is derived from an EMBL/GenBank/DDBJ whole genome shotgun (WGS) entry which is preliminary data.</text>
</comment>
<gene>
    <name evidence="1" type="ORF">GYN08_13495</name>
</gene>
<reference evidence="1 2" key="1">
    <citation type="submission" date="2020-01" db="EMBL/GenBank/DDBJ databases">
        <title>Polyphasic characterisation and genomic insights into a novel alkali tolerant bacterium VR-M41.</title>
        <authorList>
            <person name="Vemuluri V.R."/>
        </authorList>
    </citation>
    <scope>NUCLEOTIDE SEQUENCE [LARGE SCALE GENOMIC DNA]</scope>
    <source>
        <strain evidence="1 2">VR-M41</strain>
    </source>
</reference>
<dbReference type="EMBL" id="JAAFGS010000004">
    <property type="protein sequence ID" value="NGZ76339.1"/>
    <property type="molecule type" value="Genomic_DNA"/>
</dbReference>
<accession>A0ABX0F8K2</accession>
<evidence type="ECO:0000313" key="1">
    <source>
        <dbReference type="EMBL" id="NGZ76339.1"/>
    </source>
</evidence>
<sequence length="64" mass="7580">MGSMMAGLKEFKSWISGTRQMEVAWGEEDYRKLEFSAARHLHTPEVRSPITYEEEARMKMVQYH</sequence>
<protein>
    <submittedName>
        <fullName evidence="1">Uncharacterized protein</fullName>
    </submittedName>
</protein>
<keyword evidence="2" id="KW-1185">Reference proteome</keyword>
<name>A0ABX0F8K2_9BACL</name>
<dbReference type="Proteomes" id="UP000800303">
    <property type="component" value="Unassembled WGS sequence"/>
</dbReference>
<organism evidence="1 2">
    <name type="scientific">Saccharibacillus alkalitolerans</name>
    <dbReference type="NCBI Taxonomy" id="2705290"/>
    <lineage>
        <taxon>Bacteria</taxon>
        <taxon>Bacillati</taxon>
        <taxon>Bacillota</taxon>
        <taxon>Bacilli</taxon>
        <taxon>Bacillales</taxon>
        <taxon>Paenibacillaceae</taxon>
        <taxon>Saccharibacillus</taxon>
    </lineage>
</organism>